<evidence type="ECO:0000256" key="2">
    <source>
        <dbReference type="ARBA" id="ARBA00023445"/>
    </source>
</evidence>
<reference evidence="5" key="1">
    <citation type="submission" date="2015-05" db="EMBL/GenBank/DDBJ databases">
        <authorList>
            <person name="Wang D.B."/>
            <person name="Wang M."/>
        </authorList>
    </citation>
    <scope>NUCLEOTIDE SEQUENCE</scope>
    <source>
        <strain evidence="5">36-1</strain>
    </source>
</reference>
<reference evidence="4 7" key="4">
    <citation type="journal article" date="2024" name="Microbiol. Resour. Announc.">
        <title>Genome annotations for the ascomycete fungi Trichoderma harzianum, Trichoderma aggressivum, and Purpureocillium lilacinum.</title>
        <authorList>
            <person name="Beijen E.P.W."/>
            <person name="Ohm R.A."/>
        </authorList>
    </citation>
    <scope>NUCLEOTIDE SEQUENCE [LARGE SCALE GENOMIC DNA]</scope>
    <source>
        <strain evidence="4 7">CBS 150709</strain>
    </source>
</reference>
<protein>
    <recommendedName>
        <fullName evidence="3">NAD-dependent epimerase/dehydratase domain-containing protein</fullName>
    </recommendedName>
</protein>
<comment type="caution">
    <text evidence="5">The sequence shown here is derived from an EMBL/GenBank/DDBJ whole genome shotgun (WGS) entry which is preliminary data.</text>
</comment>
<dbReference type="Gene3D" id="3.40.50.720">
    <property type="entry name" value="NAD(P)-binding Rossmann-like Domain"/>
    <property type="match status" value="1"/>
</dbReference>
<dbReference type="EMBL" id="JAWRVI010000017">
    <property type="protein sequence ID" value="KAK4090000.1"/>
    <property type="molecule type" value="Genomic_DNA"/>
</dbReference>
<dbReference type="GO" id="GO:0016616">
    <property type="term" value="F:oxidoreductase activity, acting on the CH-OH group of donors, NAD or NADP as acceptor"/>
    <property type="evidence" value="ECO:0007669"/>
    <property type="project" value="TreeGrafter"/>
</dbReference>
<evidence type="ECO:0000313" key="4">
    <source>
        <dbReference type="EMBL" id="KAK4090000.1"/>
    </source>
</evidence>
<dbReference type="InterPro" id="IPR050425">
    <property type="entry name" value="NAD(P)_dehydrat-like"/>
</dbReference>
<gene>
    <name evidence="5" type="ORF">PCL_05596</name>
    <name evidence="4" type="ORF">Purlil1_5626</name>
</gene>
<organism evidence="5 6">
    <name type="scientific">Purpureocillium lilacinum</name>
    <name type="common">Paecilomyces lilacinus</name>
    <dbReference type="NCBI Taxonomy" id="33203"/>
    <lineage>
        <taxon>Eukaryota</taxon>
        <taxon>Fungi</taxon>
        <taxon>Dikarya</taxon>
        <taxon>Ascomycota</taxon>
        <taxon>Pezizomycotina</taxon>
        <taxon>Sordariomycetes</taxon>
        <taxon>Hypocreomycetidae</taxon>
        <taxon>Hypocreales</taxon>
        <taxon>Ophiocordycipitaceae</taxon>
        <taxon>Purpureocillium</taxon>
    </lineage>
</organism>
<dbReference type="SUPFAM" id="SSF51735">
    <property type="entry name" value="NAD(P)-binding Rossmann-fold domains"/>
    <property type="match status" value="1"/>
</dbReference>
<dbReference type="InterPro" id="IPR001509">
    <property type="entry name" value="Epimerase_deHydtase"/>
</dbReference>
<feature type="domain" description="NAD-dependent epimerase/dehydratase" evidence="3">
    <location>
        <begin position="15"/>
        <end position="289"/>
    </location>
</feature>
<keyword evidence="1" id="KW-0560">Oxidoreductase</keyword>
<evidence type="ECO:0000259" key="3">
    <source>
        <dbReference type="Pfam" id="PF01370"/>
    </source>
</evidence>
<dbReference type="Pfam" id="PF01370">
    <property type="entry name" value="Epimerase"/>
    <property type="match status" value="1"/>
</dbReference>
<name>A0A2U3DUE0_PURLI</name>
<dbReference type="Proteomes" id="UP001287286">
    <property type="component" value="Unassembled WGS sequence"/>
</dbReference>
<evidence type="ECO:0000256" key="1">
    <source>
        <dbReference type="ARBA" id="ARBA00023002"/>
    </source>
</evidence>
<keyword evidence="7" id="KW-1185">Reference proteome</keyword>
<dbReference type="AlphaFoldDB" id="A0A2U3DUE0"/>
<comment type="similarity">
    <text evidence="2">Belongs to the NAD(P)-dependent epimerase/dehydratase family. Dihydroflavonol-4-reductase subfamily.</text>
</comment>
<dbReference type="PANTHER" id="PTHR10366:SF562">
    <property type="entry name" value="ALDEHYDE REDUCTASE II (AFU_ORTHOLOGUE AFUA_1G11360)"/>
    <property type="match status" value="1"/>
</dbReference>
<proteinExistence type="inferred from homology"/>
<sequence>MADTQQEPIPNDATILVTGANGFVGSHVADQFLQRGFKVRGVVRDRARSAWLAQLFHNKYGRDSFDLFPVADMATEGAFSEAAAGTSPSQQHDQGMLAVSHNGHLGVSTIVHTASVMTFDYDPNTVIPPAIAGALNALKAAYAQPSVKRFVLTSSSTAAYLPDSGGNGAAPIDITTETWNEDAIRRAWADPPYTPERASFVYAASKAQAEQRVWEFHRENRHRRPDLTVNTLLPNMNFGRSIDPVHQGHSSMSGLVVDLWHGKTPQLLDVLPAQYFIDVQDCARLHVAATVLPGVQGERIFGFAGRFNWVDVLDILRRQNPERSFTQKVAGGWDRREIEPRARAEEMLCAMGQEGWTSLEQSVWQNTEHLRPGN</sequence>
<reference evidence="5 6" key="2">
    <citation type="journal article" date="2016" name="Front. Microbiol.">
        <title>Genome and transcriptome sequences reveal the specific parasitism of the nematophagous Purpureocillium lilacinum 36-1.</title>
        <authorList>
            <person name="Xie J."/>
            <person name="Li S."/>
            <person name="Mo C."/>
            <person name="Xiao X."/>
            <person name="Peng D."/>
            <person name="Wang G."/>
            <person name="Xiao Y."/>
        </authorList>
    </citation>
    <scope>NUCLEOTIDE SEQUENCE [LARGE SCALE GENOMIC DNA]</scope>
    <source>
        <strain evidence="5 6">36-1</strain>
    </source>
</reference>
<evidence type="ECO:0000313" key="7">
    <source>
        <dbReference type="Proteomes" id="UP001287286"/>
    </source>
</evidence>
<dbReference type="EMBL" id="LCWV01000029">
    <property type="protein sequence ID" value="PWI65868.1"/>
    <property type="molecule type" value="Genomic_DNA"/>
</dbReference>
<dbReference type="InterPro" id="IPR036291">
    <property type="entry name" value="NAD(P)-bd_dom_sf"/>
</dbReference>
<evidence type="ECO:0000313" key="5">
    <source>
        <dbReference type="EMBL" id="PWI65868.1"/>
    </source>
</evidence>
<dbReference type="PANTHER" id="PTHR10366">
    <property type="entry name" value="NAD DEPENDENT EPIMERASE/DEHYDRATASE"/>
    <property type="match status" value="1"/>
</dbReference>
<dbReference type="Proteomes" id="UP000245956">
    <property type="component" value="Unassembled WGS sequence"/>
</dbReference>
<reference evidence="4" key="3">
    <citation type="submission" date="2023-11" db="EMBL/GenBank/DDBJ databases">
        <authorList>
            <person name="Beijen E."/>
            <person name="Ohm R.A."/>
        </authorList>
    </citation>
    <scope>NUCLEOTIDE SEQUENCE</scope>
    <source>
        <strain evidence="4">CBS 150709</strain>
    </source>
</reference>
<evidence type="ECO:0000313" key="6">
    <source>
        <dbReference type="Proteomes" id="UP000245956"/>
    </source>
</evidence>
<accession>A0A2U3DUE0</accession>